<organism evidence="3 4">
    <name type="scientific">Desulfatitalea alkaliphila</name>
    <dbReference type="NCBI Taxonomy" id="2929485"/>
    <lineage>
        <taxon>Bacteria</taxon>
        <taxon>Pseudomonadati</taxon>
        <taxon>Thermodesulfobacteriota</taxon>
        <taxon>Desulfobacteria</taxon>
        <taxon>Desulfobacterales</taxon>
        <taxon>Desulfosarcinaceae</taxon>
        <taxon>Desulfatitalea</taxon>
    </lineage>
</organism>
<dbReference type="AlphaFoldDB" id="A0AA41R745"/>
<comment type="caution">
    <text evidence="3">The sequence shown here is derived from an EMBL/GenBank/DDBJ whole genome shotgun (WGS) entry which is preliminary data.</text>
</comment>
<dbReference type="CDD" id="cd07581">
    <property type="entry name" value="nitrilase_3"/>
    <property type="match status" value="1"/>
</dbReference>
<dbReference type="GO" id="GO:0016787">
    <property type="term" value="F:hydrolase activity"/>
    <property type="evidence" value="ECO:0007669"/>
    <property type="project" value="UniProtKB-KW"/>
</dbReference>
<dbReference type="PANTHER" id="PTHR23088">
    <property type="entry name" value="NITRILASE-RELATED"/>
    <property type="match status" value="1"/>
</dbReference>
<dbReference type="RefSeq" id="WP_246913841.1">
    <property type="nucleotide sequence ID" value="NZ_JALJRB010000031.1"/>
</dbReference>
<dbReference type="PROSITE" id="PS50263">
    <property type="entry name" value="CN_HYDROLASE"/>
    <property type="match status" value="1"/>
</dbReference>
<dbReference type="Gene3D" id="3.60.110.10">
    <property type="entry name" value="Carbon-nitrogen hydrolase"/>
    <property type="match status" value="1"/>
</dbReference>
<accession>A0AA41R745</accession>
<dbReference type="PROSITE" id="PS01227">
    <property type="entry name" value="UPF0012"/>
    <property type="match status" value="1"/>
</dbReference>
<name>A0AA41R745_9BACT</name>
<feature type="domain" description="CN hydrolase" evidence="2">
    <location>
        <begin position="5"/>
        <end position="243"/>
    </location>
</feature>
<proteinExistence type="inferred from homology"/>
<reference evidence="3" key="1">
    <citation type="submission" date="2022-04" db="EMBL/GenBank/DDBJ databases">
        <title>Desulfatitalea alkaliphila sp. nov., a novel anaerobic sulfate-reducing bacterium isolated from terrestrial mud volcano, Taman Peninsula, Russia.</title>
        <authorList>
            <person name="Khomyakova M.A."/>
            <person name="Merkel A.Y."/>
            <person name="Slobodkin A.I."/>
        </authorList>
    </citation>
    <scope>NUCLEOTIDE SEQUENCE</scope>
    <source>
        <strain evidence="3">M08but</strain>
    </source>
</reference>
<evidence type="ECO:0000313" key="4">
    <source>
        <dbReference type="Proteomes" id="UP001165427"/>
    </source>
</evidence>
<keyword evidence="4" id="KW-1185">Reference proteome</keyword>
<dbReference type="Pfam" id="PF00795">
    <property type="entry name" value="CN_hydrolase"/>
    <property type="match status" value="1"/>
</dbReference>
<dbReference type="SUPFAM" id="SSF56317">
    <property type="entry name" value="Carbon-nitrogen hydrolase"/>
    <property type="match status" value="1"/>
</dbReference>
<protein>
    <submittedName>
        <fullName evidence="3">Carbon-nitrogen hydrolase family protein</fullName>
    </submittedName>
</protein>
<evidence type="ECO:0000256" key="1">
    <source>
        <dbReference type="ARBA" id="ARBA00010613"/>
    </source>
</evidence>
<dbReference type="PANTHER" id="PTHR23088:SF27">
    <property type="entry name" value="DEAMINATED GLUTATHIONE AMIDASE"/>
    <property type="match status" value="1"/>
</dbReference>
<dbReference type="InterPro" id="IPR001110">
    <property type="entry name" value="UPF0012_CS"/>
</dbReference>
<dbReference type="Proteomes" id="UP001165427">
    <property type="component" value="Unassembled WGS sequence"/>
</dbReference>
<comment type="similarity">
    <text evidence="1">Belongs to the carbon-nitrogen hydrolase superfamily. NIT1/NIT2 family.</text>
</comment>
<dbReference type="EMBL" id="JALJRB010000031">
    <property type="protein sequence ID" value="MCJ8502683.1"/>
    <property type="molecule type" value="Genomic_DNA"/>
</dbReference>
<sequence length="267" mass="28923">MTNLLRVALAQVETTSDPAQNQDKAGACARQAASRGADLLVLPEMFMGAPGPDLPPAEIANRDGGRFWESMGRLAKVTGIHIAAGGWEAIPGEQRVYNTVITFSPQGERVAAYRKIHLFDALSVRESDTMAPGDDLPPVVAINGVRVGFAICYDLRFPEFFRYLAQADAQLIVIPSAWYQGPVKETHWLTLLQARAIENTLYVAGCNLVGPSFCGRSAIFDPFGIPIAAAGEVENLVVGEIDVERIAAVRQKLPALGHRRMKDGLKL</sequence>
<dbReference type="InterPro" id="IPR036526">
    <property type="entry name" value="C-N_Hydrolase_sf"/>
</dbReference>
<evidence type="ECO:0000313" key="3">
    <source>
        <dbReference type="EMBL" id="MCJ8502683.1"/>
    </source>
</evidence>
<evidence type="ECO:0000259" key="2">
    <source>
        <dbReference type="PROSITE" id="PS50263"/>
    </source>
</evidence>
<dbReference type="InterPro" id="IPR003010">
    <property type="entry name" value="C-N_Hydrolase"/>
</dbReference>
<keyword evidence="3" id="KW-0378">Hydrolase</keyword>
<gene>
    <name evidence="3" type="ORF">MRX98_19060</name>
</gene>